<evidence type="ECO:0000256" key="2">
    <source>
        <dbReference type="ARBA" id="ARBA00022448"/>
    </source>
</evidence>
<evidence type="ECO:0000256" key="4">
    <source>
        <dbReference type="ARBA" id="ARBA00022692"/>
    </source>
</evidence>
<comment type="similarity">
    <text evidence="7">Belongs to the binding-protein-dependent transport system permease family.</text>
</comment>
<feature type="transmembrane region" description="Helical" evidence="7">
    <location>
        <begin position="150"/>
        <end position="170"/>
    </location>
</feature>
<dbReference type="Proteomes" id="UP000515860">
    <property type="component" value="Chromosome"/>
</dbReference>
<dbReference type="GO" id="GO:0005886">
    <property type="term" value="C:plasma membrane"/>
    <property type="evidence" value="ECO:0007669"/>
    <property type="project" value="UniProtKB-SubCell"/>
</dbReference>
<dbReference type="AlphaFoldDB" id="A0A7G9GG37"/>
<dbReference type="InterPro" id="IPR035906">
    <property type="entry name" value="MetI-like_sf"/>
</dbReference>
<dbReference type="PANTHER" id="PTHR43386">
    <property type="entry name" value="OLIGOPEPTIDE TRANSPORT SYSTEM PERMEASE PROTEIN APPC"/>
    <property type="match status" value="1"/>
</dbReference>
<dbReference type="EMBL" id="CP060635">
    <property type="protein sequence ID" value="QNM09769.1"/>
    <property type="molecule type" value="Genomic_DNA"/>
</dbReference>
<dbReference type="Pfam" id="PF00528">
    <property type="entry name" value="BPD_transp_1"/>
    <property type="match status" value="1"/>
</dbReference>
<evidence type="ECO:0000256" key="6">
    <source>
        <dbReference type="ARBA" id="ARBA00023136"/>
    </source>
</evidence>
<dbReference type="InterPro" id="IPR050366">
    <property type="entry name" value="BP-dependent_transpt_permease"/>
</dbReference>
<proteinExistence type="inferred from homology"/>
<keyword evidence="10" id="KW-1185">Reference proteome</keyword>
<keyword evidence="5 7" id="KW-1133">Transmembrane helix</keyword>
<feature type="transmembrane region" description="Helical" evidence="7">
    <location>
        <begin position="259"/>
        <end position="279"/>
    </location>
</feature>
<dbReference type="GO" id="GO:0055085">
    <property type="term" value="P:transmembrane transport"/>
    <property type="evidence" value="ECO:0007669"/>
    <property type="project" value="InterPro"/>
</dbReference>
<protein>
    <submittedName>
        <fullName evidence="9">ABC transporter permease</fullName>
    </submittedName>
</protein>
<comment type="subcellular location">
    <subcellularLocation>
        <location evidence="1 7">Cell membrane</location>
        <topology evidence="1 7">Multi-pass membrane protein</topology>
    </subcellularLocation>
</comment>
<feature type="transmembrane region" description="Helical" evidence="7">
    <location>
        <begin position="27"/>
        <end position="48"/>
    </location>
</feature>
<sequence>MKKQKAGRAAKSDLAKRNIYKFMTNRLAIIGLILIILILVVSLLAPVLTPYDPNALDTANRYQAPSGAHLLGTDQLGRDLLTRLFYGGRVSIFVGFVSAAVTAVIGVVLGCISGYLGKRLDAVIVYISEIFTAFPQTLLIFILVGFVGQGIGNLILIFALTGWTSIYRLVRSRILSLKEEPFIESCRANGIGNSSIMFRHMLPNTIGPVIVNVTLLTAGYLLQESALSFLNIGVPADIPTWGNILNAAKNLTVIQNYPVMWIGPGVAISLFVLGVNFLGDGLRDVLDPT</sequence>
<reference evidence="9 10" key="1">
    <citation type="submission" date="2020-08" db="EMBL/GenBank/DDBJ databases">
        <authorList>
            <person name="Liu C."/>
            <person name="Sun Q."/>
        </authorList>
    </citation>
    <scope>NUCLEOTIDE SEQUENCE [LARGE SCALE GENOMIC DNA]</scope>
    <source>
        <strain evidence="9 10">NSJ-29</strain>
    </source>
</reference>
<dbReference type="Gene3D" id="1.10.3720.10">
    <property type="entry name" value="MetI-like"/>
    <property type="match status" value="1"/>
</dbReference>
<dbReference type="CDD" id="cd06261">
    <property type="entry name" value="TM_PBP2"/>
    <property type="match status" value="1"/>
</dbReference>
<feature type="transmembrane region" description="Helical" evidence="7">
    <location>
        <begin position="90"/>
        <end position="116"/>
    </location>
</feature>
<dbReference type="SUPFAM" id="SSF161098">
    <property type="entry name" value="MetI-like"/>
    <property type="match status" value="1"/>
</dbReference>
<feature type="transmembrane region" description="Helical" evidence="7">
    <location>
        <begin position="123"/>
        <end position="144"/>
    </location>
</feature>
<feature type="domain" description="ABC transmembrane type-1" evidence="8">
    <location>
        <begin position="88"/>
        <end position="279"/>
    </location>
</feature>
<keyword evidence="2 7" id="KW-0813">Transport</keyword>
<gene>
    <name evidence="9" type="ORF">H9Q79_05640</name>
</gene>
<evidence type="ECO:0000256" key="1">
    <source>
        <dbReference type="ARBA" id="ARBA00004651"/>
    </source>
</evidence>
<keyword evidence="6 7" id="KW-0472">Membrane</keyword>
<dbReference type="InterPro" id="IPR000515">
    <property type="entry name" value="MetI-like"/>
</dbReference>
<name>A0A7G9GG37_9FIRM</name>
<keyword evidence="4 7" id="KW-0812">Transmembrane</keyword>
<dbReference type="Pfam" id="PF12911">
    <property type="entry name" value="OppC_N"/>
    <property type="match status" value="1"/>
</dbReference>
<accession>A0A7G9GG37</accession>
<evidence type="ECO:0000256" key="3">
    <source>
        <dbReference type="ARBA" id="ARBA00022475"/>
    </source>
</evidence>
<organism evidence="9 10">
    <name type="scientific">Wansuia hejianensis</name>
    <dbReference type="NCBI Taxonomy" id="2763667"/>
    <lineage>
        <taxon>Bacteria</taxon>
        <taxon>Bacillati</taxon>
        <taxon>Bacillota</taxon>
        <taxon>Clostridia</taxon>
        <taxon>Lachnospirales</taxon>
        <taxon>Lachnospiraceae</taxon>
        <taxon>Wansuia</taxon>
    </lineage>
</organism>
<dbReference type="PANTHER" id="PTHR43386:SF1">
    <property type="entry name" value="D,D-DIPEPTIDE TRANSPORT SYSTEM PERMEASE PROTEIN DDPC-RELATED"/>
    <property type="match status" value="1"/>
</dbReference>
<evidence type="ECO:0000256" key="7">
    <source>
        <dbReference type="RuleBase" id="RU363032"/>
    </source>
</evidence>
<dbReference type="RefSeq" id="WP_249329373.1">
    <property type="nucleotide sequence ID" value="NZ_CP060635.1"/>
</dbReference>
<keyword evidence="3" id="KW-1003">Cell membrane</keyword>
<dbReference type="PROSITE" id="PS50928">
    <property type="entry name" value="ABC_TM1"/>
    <property type="match status" value="1"/>
</dbReference>
<evidence type="ECO:0000259" key="8">
    <source>
        <dbReference type="PROSITE" id="PS50928"/>
    </source>
</evidence>
<dbReference type="KEGG" id="whj:H9Q79_05640"/>
<evidence type="ECO:0000313" key="10">
    <source>
        <dbReference type="Proteomes" id="UP000515860"/>
    </source>
</evidence>
<dbReference type="InterPro" id="IPR025966">
    <property type="entry name" value="OppC_N"/>
</dbReference>
<evidence type="ECO:0000313" key="9">
    <source>
        <dbReference type="EMBL" id="QNM09769.1"/>
    </source>
</evidence>
<evidence type="ECO:0000256" key="5">
    <source>
        <dbReference type="ARBA" id="ARBA00022989"/>
    </source>
</evidence>